<sequence>MANQEQIERCAHLLSSRSTDDEKLAGLLLMPRVVDAQDSRSLAFIFDTMDVKFIERLMRTGIKQLAQQPSSSTAAAAAELPMLSIALSVIDVFGLHSSIAAKPLMLDRIPTLCKVATLADQANGLTESLQILCKLFAVDAAVQRGLEKPEPLLSVVDSACSRSDKLDTMRFVDFLLNRCSCYIHTHNVDLSCARGWSELVGRAAAAFESLKDLQKFELISVLANALEPIDRDDLEGAGIVDMCATIASNIGSSCIWILQQKSETTLYADQALVLYSHLVRLWPGHVFCDDSGMPTGQEPSLAQNRGSKLVLRLANIEAQTAIDAMMITPPRDSTDADSHGAEAARLKRGWKLPFCAEIISAWLEWISSWLDEQPESAQIDEGTIYDLMNEIHKAALAAVGFLIDWKDRGCSEQDMLEADPELVVSIAHMLGRWLATDPKLHQAAIPVLAMCTCWIKQSDFAPILKEYMRPCVSFALETCGIEEAQFIHDLELRELHHERKPAHEFASPWVGTVDFDDLAYAVYGLQSDDEVLLSPSGARACSHVPAIFSLRMLLGQTCPLHNGKQGIWWVDAIFGKCLYTSWDVASAILGAVSVALWLLALLPQVYINWQSKSTAGLCKKLVVLWLAGDTMSLLGCMALHQQPFQIFLCSYFVFTDAVLLAQYFWYRNYNSDIKPMQAVAMPGTNEMESMLAHERLTARADAKIYGAVAPAPSLTADSQALAVASTGKKQVWQCPSIRAVALALPLVLFLWFVQSIRTELLSVNLEPLGLFMAWGSTVNYHLSRLPQLWHNYRRKSVDGLSLGMFAIIFIANGTYAMSLLALVPVSGPEFLHRSASYIYGPIGSMVLDVFILLQFFTLGRHKSLQSELPPMANA</sequence>
<keyword evidence="3 7" id="KW-1133">Transmembrane helix</keyword>
<comment type="catalytic activity">
    <reaction evidence="6">
        <text>L-histidine(out) + L-arginine(in) = L-histidine(in) + L-arginine(out)</text>
        <dbReference type="Rhea" id="RHEA:71063"/>
        <dbReference type="ChEBI" id="CHEBI:32682"/>
        <dbReference type="ChEBI" id="CHEBI:57595"/>
    </reaction>
</comment>
<dbReference type="EMBL" id="JANBQF010000087">
    <property type="protein sequence ID" value="KAJ2005749.1"/>
    <property type="molecule type" value="Genomic_DNA"/>
</dbReference>
<feature type="transmembrane region" description="Helical" evidence="7">
    <location>
        <begin position="837"/>
        <end position="858"/>
    </location>
</feature>
<comment type="subcellular location">
    <subcellularLocation>
        <location evidence="1">Membrane</location>
        <topology evidence="1">Multi-pass membrane protein</topology>
    </subcellularLocation>
</comment>
<evidence type="ECO:0000313" key="9">
    <source>
        <dbReference type="Proteomes" id="UP001150907"/>
    </source>
</evidence>
<feature type="transmembrane region" description="Helical" evidence="7">
    <location>
        <begin position="621"/>
        <end position="640"/>
    </location>
</feature>
<keyword evidence="9" id="KW-1185">Reference proteome</keyword>
<evidence type="ECO:0000256" key="1">
    <source>
        <dbReference type="ARBA" id="ARBA00004141"/>
    </source>
</evidence>
<evidence type="ECO:0000256" key="2">
    <source>
        <dbReference type="ARBA" id="ARBA00022692"/>
    </source>
</evidence>
<dbReference type="Pfam" id="PF05536">
    <property type="entry name" value="Neurochondrin"/>
    <property type="match status" value="1"/>
</dbReference>
<dbReference type="AlphaFoldDB" id="A0A9W8EJ07"/>
<dbReference type="Pfam" id="PF04193">
    <property type="entry name" value="PQ-loop"/>
    <property type="match status" value="2"/>
</dbReference>
<accession>A0A9W8EJ07</accession>
<keyword evidence="4 7" id="KW-0472">Membrane</keyword>
<dbReference type="OrthoDB" id="8048523at2759"/>
<feature type="transmembrane region" description="Helical" evidence="7">
    <location>
        <begin position="587"/>
        <end position="609"/>
    </location>
</feature>
<feature type="transmembrane region" description="Helical" evidence="7">
    <location>
        <begin position="646"/>
        <end position="666"/>
    </location>
</feature>
<dbReference type="PANTHER" id="PTHR16201:SF34">
    <property type="entry name" value="LYSOSOMAL AMINO ACID TRANSPORTER 1"/>
    <property type="match status" value="1"/>
</dbReference>
<evidence type="ECO:0000256" key="7">
    <source>
        <dbReference type="SAM" id="Phobius"/>
    </source>
</evidence>
<comment type="caution">
    <text evidence="8">The sequence shown here is derived from an EMBL/GenBank/DDBJ whole genome shotgun (WGS) entry which is preliminary data.</text>
</comment>
<dbReference type="Gene3D" id="1.20.1280.290">
    <property type="match status" value="2"/>
</dbReference>
<gene>
    <name evidence="8" type="ORF">H4R26_001792</name>
</gene>
<comment type="similarity">
    <text evidence="5">Belongs to the laat-1 family.</text>
</comment>
<protein>
    <submittedName>
        <fullName evidence="8">Uncharacterized protein</fullName>
    </submittedName>
</protein>
<organism evidence="8 9">
    <name type="scientific">Coemansia thaxteri</name>
    <dbReference type="NCBI Taxonomy" id="2663907"/>
    <lineage>
        <taxon>Eukaryota</taxon>
        <taxon>Fungi</taxon>
        <taxon>Fungi incertae sedis</taxon>
        <taxon>Zoopagomycota</taxon>
        <taxon>Kickxellomycotina</taxon>
        <taxon>Kickxellomycetes</taxon>
        <taxon>Kickxellales</taxon>
        <taxon>Kickxellaceae</taxon>
        <taxon>Coemansia</taxon>
    </lineage>
</organism>
<keyword evidence="2 7" id="KW-0812">Transmembrane</keyword>
<name>A0A9W8EJ07_9FUNG</name>
<dbReference type="PANTHER" id="PTHR16201">
    <property type="entry name" value="SEVEN TRANSMEMBRANE PROTEIN 1-RELATED"/>
    <property type="match status" value="1"/>
</dbReference>
<evidence type="ECO:0000313" key="8">
    <source>
        <dbReference type="EMBL" id="KAJ2005749.1"/>
    </source>
</evidence>
<dbReference type="GO" id="GO:0034488">
    <property type="term" value="P:basic amino acid transmembrane export from vacuole"/>
    <property type="evidence" value="ECO:0007669"/>
    <property type="project" value="TreeGrafter"/>
</dbReference>
<dbReference type="SMART" id="SM00679">
    <property type="entry name" value="CTNS"/>
    <property type="match status" value="2"/>
</dbReference>
<feature type="transmembrane region" description="Helical" evidence="7">
    <location>
        <begin position="802"/>
        <end position="825"/>
    </location>
</feature>
<dbReference type="FunFam" id="1.20.1280.290:FF:000009">
    <property type="entry name" value="PQ loop repeat family protein"/>
    <property type="match status" value="1"/>
</dbReference>
<dbReference type="InterPro" id="IPR051415">
    <property type="entry name" value="LAAT-1"/>
</dbReference>
<evidence type="ECO:0000256" key="4">
    <source>
        <dbReference type="ARBA" id="ARBA00023136"/>
    </source>
</evidence>
<dbReference type="Proteomes" id="UP001150907">
    <property type="component" value="Unassembled WGS sequence"/>
</dbReference>
<evidence type="ECO:0000256" key="6">
    <source>
        <dbReference type="ARBA" id="ARBA00050768"/>
    </source>
</evidence>
<reference evidence="8" key="1">
    <citation type="submission" date="2022-07" db="EMBL/GenBank/DDBJ databases">
        <title>Phylogenomic reconstructions and comparative analyses of Kickxellomycotina fungi.</title>
        <authorList>
            <person name="Reynolds N.K."/>
            <person name="Stajich J.E."/>
            <person name="Barry K."/>
            <person name="Grigoriev I.V."/>
            <person name="Crous P."/>
            <person name="Smith M.E."/>
        </authorList>
    </citation>
    <scope>NUCLEOTIDE SEQUENCE</scope>
    <source>
        <strain evidence="8">IMI 214461</strain>
    </source>
</reference>
<dbReference type="InterPro" id="IPR008709">
    <property type="entry name" value="Neurochondrin"/>
</dbReference>
<evidence type="ECO:0000256" key="5">
    <source>
        <dbReference type="ARBA" id="ARBA00038039"/>
    </source>
</evidence>
<dbReference type="GO" id="GO:0000329">
    <property type="term" value="C:fungal-type vacuole membrane"/>
    <property type="evidence" value="ECO:0007669"/>
    <property type="project" value="TreeGrafter"/>
</dbReference>
<dbReference type="InterPro" id="IPR006603">
    <property type="entry name" value="PQ-loop_rpt"/>
</dbReference>
<proteinExistence type="inferred from homology"/>
<evidence type="ECO:0000256" key="3">
    <source>
        <dbReference type="ARBA" id="ARBA00022989"/>
    </source>
</evidence>
<dbReference type="GO" id="GO:0015174">
    <property type="term" value="F:basic amino acid transmembrane transporter activity"/>
    <property type="evidence" value="ECO:0007669"/>
    <property type="project" value="TreeGrafter"/>
</dbReference>